<feature type="region of interest" description="Disordered" evidence="12">
    <location>
        <begin position="434"/>
        <end position="459"/>
    </location>
</feature>
<organism evidence="14 15">
    <name type="scientific">Cellulomonas fulva</name>
    <dbReference type="NCBI Taxonomy" id="2835530"/>
    <lineage>
        <taxon>Bacteria</taxon>
        <taxon>Bacillati</taxon>
        <taxon>Actinomycetota</taxon>
        <taxon>Actinomycetes</taxon>
        <taxon>Micrococcales</taxon>
        <taxon>Cellulomonadaceae</taxon>
        <taxon>Cellulomonas</taxon>
    </lineage>
</organism>
<evidence type="ECO:0000256" key="9">
    <source>
        <dbReference type="ARBA" id="ARBA00023146"/>
    </source>
</evidence>
<dbReference type="Proteomes" id="UP000722125">
    <property type="component" value="Unassembled WGS sequence"/>
</dbReference>
<dbReference type="RefSeq" id="WP_214350824.1">
    <property type="nucleotide sequence ID" value="NZ_JAHBOH010000001.1"/>
</dbReference>
<dbReference type="CDD" id="cd00773">
    <property type="entry name" value="HisRS-like_core"/>
    <property type="match status" value="1"/>
</dbReference>
<feature type="domain" description="Aminoacyl-transfer RNA synthetases class-II family profile" evidence="13">
    <location>
        <begin position="15"/>
        <end position="359"/>
    </location>
</feature>
<keyword evidence="8" id="KW-0648">Protein biosynthesis</keyword>
<sequence length="459" mass="49535">MARPTPLSGFPEWLPEGRVVEQHVLDVLRRTFELHGFAGIETRAVEPLEQLLRKGETSKEVYVLRRLQEEPGAACAEPDRAGQLGLHFDLTVPFARYVLENAGHLAFPFRRYQVQKVWRGERPQDGRFREFVQADIDVVGAGELPYHYEVELPLVMAEALTALQSIGLPPVRILVNNRKVAEGFYRGLGLTDVEAVLRSIDKLDKIGADAVADLLVAEAGATGDQARACLELAAISGTDEDVVDRVRRLAVEADAQHDLLEEGLAELGQLVRAAQDRAPGVVVADLKIARGLDYYTGSVYETVLVGHEQLGSICSGGRYDTLATDGATSYPGVGLSIGVSRLVSRLLGAGLVRATRAVPSAVLVAVSSEEDRHRSDAVATALRERGIPVEVAPSAAKFGKQIRHADRRGIPFVWFPGPAEAGGTADEVKDIRSGEQAPADAGTWSPPAEDLYPRVVPAG</sequence>
<evidence type="ECO:0000256" key="6">
    <source>
        <dbReference type="ARBA" id="ARBA00022741"/>
    </source>
</evidence>
<gene>
    <name evidence="14" type="primary">hisS</name>
    <name evidence="14" type="ORF">KIN34_12060</name>
</gene>
<dbReference type="Gene3D" id="3.30.930.10">
    <property type="entry name" value="Bira Bifunctional Protein, Domain 2"/>
    <property type="match status" value="1"/>
</dbReference>
<keyword evidence="5" id="KW-0963">Cytoplasm</keyword>
<dbReference type="PIRSF" id="PIRSF001549">
    <property type="entry name" value="His-tRNA_synth"/>
    <property type="match status" value="1"/>
</dbReference>
<dbReference type="NCBIfam" id="TIGR00442">
    <property type="entry name" value="hisS"/>
    <property type="match status" value="1"/>
</dbReference>
<dbReference type="EMBL" id="JAHBOH010000001">
    <property type="protein sequence ID" value="MBT0995015.1"/>
    <property type="molecule type" value="Genomic_DNA"/>
</dbReference>
<dbReference type="PANTHER" id="PTHR11476:SF7">
    <property type="entry name" value="HISTIDINE--TRNA LIGASE"/>
    <property type="match status" value="1"/>
</dbReference>
<comment type="subunit">
    <text evidence="2">Homodimer.</text>
</comment>
<keyword evidence="6" id="KW-0547">Nucleotide-binding</keyword>
<keyword evidence="7" id="KW-0067">ATP-binding</keyword>
<dbReference type="InterPro" id="IPR006195">
    <property type="entry name" value="aa-tRNA-synth_II"/>
</dbReference>
<dbReference type="PANTHER" id="PTHR11476">
    <property type="entry name" value="HISTIDYL-TRNA SYNTHETASE"/>
    <property type="match status" value="1"/>
</dbReference>
<dbReference type="InterPro" id="IPR036621">
    <property type="entry name" value="Anticodon-bd_dom_sf"/>
</dbReference>
<dbReference type="InterPro" id="IPR045864">
    <property type="entry name" value="aa-tRNA-synth_II/BPL/LPL"/>
</dbReference>
<dbReference type="SUPFAM" id="SSF55681">
    <property type="entry name" value="Class II aaRS and biotin synthetases"/>
    <property type="match status" value="1"/>
</dbReference>
<evidence type="ECO:0000313" key="14">
    <source>
        <dbReference type="EMBL" id="MBT0995015.1"/>
    </source>
</evidence>
<evidence type="ECO:0000256" key="7">
    <source>
        <dbReference type="ARBA" id="ARBA00022840"/>
    </source>
</evidence>
<evidence type="ECO:0000256" key="2">
    <source>
        <dbReference type="ARBA" id="ARBA00011738"/>
    </source>
</evidence>
<dbReference type="GO" id="GO:0004821">
    <property type="term" value="F:histidine-tRNA ligase activity"/>
    <property type="evidence" value="ECO:0007669"/>
    <property type="project" value="UniProtKB-EC"/>
</dbReference>
<evidence type="ECO:0000256" key="10">
    <source>
        <dbReference type="ARBA" id="ARBA00047639"/>
    </source>
</evidence>
<keyword evidence="9" id="KW-0030">Aminoacyl-tRNA synthetase</keyword>
<protein>
    <recommendedName>
        <fullName evidence="4 11">Histidine--tRNA ligase</fullName>
        <ecNumber evidence="3 11">6.1.1.21</ecNumber>
    </recommendedName>
</protein>
<dbReference type="InterPro" id="IPR004154">
    <property type="entry name" value="Anticodon-bd"/>
</dbReference>
<comment type="similarity">
    <text evidence="1">Belongs to the class-II aminoacyl-tRNA synthetase family.</text>
</comment>
<comment type="catalytic activity">
    <reaction evidence="10">
        <text>tRNA(His) + L-histidine + ATP = L-histidyl-tRNA(His) + AMP + diphosphate + H(+)</text>
        <dbReference type="Rhea" id="RHEA:17313"/>
        <dbReference type="Rhea" id="RHEA-COMP:9665"/>
        <dbReference type="Rhea" id="RHEA-COMP:9689"/>
        <dbReference type="ChEBI" id="CHEBI:15378"/>
        <dbReference type="ChEBI" id="CHEBI:30616"/>
        <dbReference type="ChEBI" id="CHEBI:33019"/>
        <dbReference type="ChEBI" id="CHEBI:57595"/>
        <dbReference type="ChEBI" id="CHEBI:78442"/>
        <dbReference type="ChEBI" id="CHEBI:78527"/>
        <dbReference type="ChEBI" id="CHEBI:456215"/>
        <dbReference type="EC" id="6.1.1.21"/>
    </reaction>
</comment>
<dbReference type="InterPro" id="IPR015807">
    <property type="entry name" value="His-tRNA-ligase"/>
</dbReference>
<dbReference type="PROSITE" id="PS50862">
    <property type="entry name" value="AA_TRNA_LIGASE_II"/>
    <property type="match status" value="1"/>
</dbReference>
<dbReference type="Pfam" id="PF03129">
    <property type="entry name" value="HGTP_anticodon"/>
    <property type="match status" value="1"/>
</dbReference>
<evidence type="ECO:0000256" key="1">
    <source>
        <dbReference type="ARBA" id="ARBA00008226"/>
    </source>
</evidence>
<keyword evidence="14" id="KW-0436">Ligase</keyword>
<accession>A0ABS5U0W6</accession>
<reference evidence="14 15" key="1">
    <citation type="submission" date="2021-05" db="EMBL/GenBank/DDBJ databases">
        <title>Description of Cellulomonas sp. DKR-3 sp. nov.</title>
        <authorList>
            <person name="Dahal R.H."/>
            <person name="Chaudhary D.K."/>
        </authorList>
    </citation>
    <scope>NUCLEOTIDE SEQUENCE [LARGE SCALE GENOMIC DNA]</scope>
    <source>
        <strain evidence="14 15">DKR-3</strain>
    </source>
</reference>
<dbReference type="Pfam" id="PF13393">
    <property type="entry name" value="tRNA-synt_His"/>
    <property type="match status" value="1"/>
</dbReference>
<dbReference type="InterPro" id="IPR004516">
    <property type="entry name" value="HisRS/HisZ"/>
</dbReference>
<name>A0ABS5U0W6_9CELL</name>
<evidence type="ECO:0000256" key="12">
    <source>
        <dbReference type="SAM" id="MobiDB-lite"/>
    </source>
</evidence>
<evidence type="ECO:0000256" key="3">
    <source>
        <dbReference type="ARBA" id="ARBA00012815"/>
    </source>
</evidence>
<evidence type="ECO:0000256" key="11">
    <source>
        <dbReference type="NCBIfam" id="TIGR00442"/>
    </source>
</evidence>
<evidence type="ECO:0000313" key="15">
    <source>
        <dbReference type="Proteomes" id="UP000722125"/>
    </source>
</evidence>
<dbReference type="InterPro" id="IPR041715">
    <property type="entry name" value="HisRS-like_core"/>
</dbReference>
<dbReference type="EC" id="6.1.1.21" evidence="3 11"/>
<dbReference type="Gene3D" id="3.40.50.800">
    <property type="entry name" value="Anticodon-binding domain"/>
    <property type="match status" value="1"/>
</dbReference>
<keyword evidence="15" id="KW-1185">Reference proteome</keyword>
<comment type="caution">
    <text evidence="14">The sequence shown here is derived from an EMBL/GenBank/DDBJ whole genome shotgun (WGS) entry which is preliminary data.</text>
</comment>
<dbReference type="SUPFAM" id="SSF52954">
    <property type="entry name" value="Class II aaRS ABD-related"/>
    <property type="match status" value="1"/>
</dbReference>
<evidence type="ECO:0000256" key="8">
    <source>
        <dbReference type="ARBA" id="ARBA00022917"/>
    </source>
</evidence>
<evidence type="ECO:0000256" key="4">
    <source>
        <dbReference type="ARBA" id="ARBA00017399"/>
    </source>
</evidence>
<proteinExistence type="inferred from homology"/>
<evidence type="ECO:0000259" key="13">
    <source>
        <dbReference type="PROSITE" id="PS50862"/>
    </source>
</evidence>
<evidence type="ECO:0000256" key="5">
    <source>
        <dbReference type="ARBA" id="ARBA00022490"/>
    </source>
</evidence>